<gene>
    <name evidence="1" type="ORF">RT761_00003</name>
</gene>
<name>A0A7T1AJ06_ATRLM</name>
<evidence type="ECO:0000313" key="1">
    <source>
        <dbReference type="EMBL" id="QPM66819.1"/>
    </source>
</evidence>
<keyword evidence="2" id="KW-1185">Reference proteome</keyword>
<sequence>MPELTHIQNYIARIQADLYWIERTIEKLHPPRILIP</sequence>
<dbReference type="Proteomes" id="UP000594463">
    <property type="component" value="Chromosome"/>
</dbReference>
<dbReference type="KEGG" id="alam:RT761_00003"/>
<proteinExistence type="predicted"/>
<protein>
    <submittedName>
        <fullName evidence="1">Uncharacterized protein</fullName>
    </submittedName>
</protein>
<organism evidence="1 2">
    <name type="scientific">Atribacter laminatus</name>
    <dbReference type="NCBI Taxonomy" id="2847778"/>
    <lineage>
        <taxon>Bacteria</taxon>
        <taxon>Pseudomonadati</taxon>
        <taxon>Atribacterota</taxon>
        <taxon>Atribacteria</taxon>
        <taxon>Atribacterales</taxon>
        <taxon>Atribacteraceae</taxon>
        <taxon>Atribacter</taxon>
    </lineage>
</organism>
<evidence type="ECO:0000313" key="2">
    <source>
        <dbReference type="Proteomes" id="UP000594463"/>
    </source>
</evidence>
<reference evidence="1 2" key="1">
    <citation type="journal article" date="2021" name="Nat. Commun.">
        <title>Isolation of a member of the candidate phylum Atribacteria reveals a unique cell membrane structure.</title>
        <authorList>
            <person name="Taiki K."/>
            <person name="Nobu M.K."/>
            <person name="Kusada H."/>
            <person name="Meng X.-Y."/>
            <person name="Hosoki N."/>
            <person name="Uematsu K."/>
            <person name="Yoshioka H."/>
            <person name="Kamagata Y."/>
            <person name="Tamaki H."/>
        </authorList>
    </citation>
    <scope>NUCLEOTIDE SEQUENCE [LARGE SCALE GENOMIC DNA]</scope>
    <source>
        <strain evidence="1 2">RT761</strain>
    </source>
</reference>
<dbReference type="AlphaFoldDB" id="A0A7T1AJ06"/>
<accession>A0A7T1AJ06</accession>
<dbReference type="EMBL" id="CP065383">
    <property type="protein sequence ID" value="QPM66819.1"/>
    <property type="molecule type" value="Genomic_DNA"/>
</dbReference>